<evidence type="ECO:0000259" key="2">
    <source>
        <dbReference type="Pfam" id="PF13460"/>
    </source>
</evidence>
<name>A0ABP6LMT0_9ACTN</name>
<evidence type="ECO:0000313" key="3">
    <source>
        <dbReference type="EMBL" id="GAA3050805.1"/>
    </source>
</evidence>
<dbReference type="InterPro" id="IPR051604">
    <property type="entry name" value="Ergot_Alk_Oxidoreductase"/>
</dbReference>
<dbReference type="Gene3D" id="3.90.25.10">
    <property type="entry name" value="UDP-galactose 4-epimerase, domain 1"/>
    <property type="match status" value="1"/>
</dbReference>
<dbReference type="SUPFAM" id="SSF51735">
    <property type="entry name" value="NAD(P)-binding Rossmann-fold domains"/>
    <property type="match status" value="1"/>
</dbReference>
<dbReference type="Pfam" id="PF13460">
    <property type="entry name" value="NAD_binding_10"/>
    <property type="match status" value="1"/>
</dbReference>
<sequence>MMAVLALGAPVLYGRLHRTYEGMDGVTILVTGATGNVGRLVVDQLVKAGASVRALTRDPGAAALPKGVEVAAGDLTRPSSLTEALDGVDRMYLFPVAETAREVVDLAKRAGVRRIVVLSSGAVTTGYDTDFHLPVEQAVEASGLEWTHVRPGEFALNKLWLWGPSIRAERVVRDPYPNAAGYLTHERDIADVATIALLEDGHVGRAYTLCGPALIDTREQVRIIAEAVGEEIRFEQVTADRARDIYRKQGGFAAANADFLLGFEDYSGVETDPSDAHEKWEPEAPVEMPTAEPVTGRPARTFAQWARDHASDFR</sequence>
<comment type="caution">
    <text evidence="3">The sequence shown here is derived from an EMBL/GenBank/DDBJ whole genome shotgun (WGS) entry which is preliminary data.</text>
</comment>
<dbReference type="InterPro" id="IPR016040">
    <property type="entry name" value="NAD(P)-bd_dom"/>
</dbReference>
<gene>
    <name evidence="3" type="ORF">GCM10010448_37340</name>
</gene>
<dbReference type="EMBL" id="BAAAUF010000031">
    <property type="protein sequence ID" value="GAA3050805.1"/>
    <property type="molecule type" value="Genomic_DNA"/>
</dbReference>
<reference evidence="4" key="1">
    <citation type="journal article" date="2019" name="Int. J. Syst. Evol. Microbiol.">
        <title>The Global Catalogue of Microorganisms (GCM) 10K type strain sequencing project: providing services to taxonomists for standard genome sequencing and annotation.</title>
        <authorList>
            <consortium name="The Broad Institute Genomics Platform"/>
            <consortium name="The Broad Institute Genome Sequencing Center for Infectious Disease"/>
            <person name="Wu L."/>
            <person name="Ma J."/>
        </authorList>
    </citation>
    <scope>NUCLEOTIDE SEQUENCE [LARGE SCALE GENOMIC DNA]</scope>
    <source>
        <strain evidence="4">JCM 9091</strain>
    </source>
</reference>
<proteinExistence type="predicted"/>
<evidence type="ECO:0000256" key="1">
    <source>
        <dbReference type="SAM" id="MobiDB-lite"/>
    </source>
</evidence>
<evidence type="ECO:0000313" key="4">
    <source>
        <dbReference type="Proteomes" id="UP001501532"/>
    </source>
</evidence>
<organism evidence="3 4">
    <name type="scientific">Streptomyces glomeratus</name>
    <dbReference type="NCBI Taxonomy" id="284452"/>
    <lineage>
        <taxon>Bacteria</taxon>
        <taxon>Bacillati</taxon>
        <taxon>Actinomycetota</taxon>
        <taxon>Actinomycetes</taxon>
        <taxon>Kitasatosporales</taxon>
        <taxon>Streptomycetaceae</taxon>
        <taxon>Streptomyces</taxon>
    </lineage>
</organism>
<dbReference type="InterPro" id="IPR036291">
    <property type="entry name" value="NAD(P)-bd_dom_sf"/>
</dbReference>
<dbReference type="PANTHER" id="PTHR43162">
    <property type="match status" value="1"/>
</dbReference>
<dbReference type="Proteomes" id="UP001501532">
    <property type="component" value="Unassembled WGS sequence"/>
</dbReference>
<keyword evidence="4" id="KW-1185">Reference proteome</keyword>
<feature type="region of interest" description="Disordered" evidence="1">
    <location>
        <begin position="270"/>
        <end position="301"/>
    </location>
</feature>
<feature type="domain" description="NAD(P)-binding" evidence="2">
    <location>
        <begin position="32"/>
        <end position="157"/>
    </location>
</feature>
<protein>
    <submittedName>
        <fullName evidence="3">NAD(P)H-binding protein</fullName>
    </submittedName>
</protein>
<dbReference type="Gene3D" id="3.40.50.720">
    <property type="entry name" value="NAD(P)-binding Rossmann-like Domain"/>
    <property type="match status" value="1"/>
</dbReference>
<accession>A0ABP6LMT0</accession>
<dbReference type="PANTHER" id="PTHR43162:SF1">
    <property type="entry name" value="PRESTALK A DIFFERENTIATION PROTEIN A"/>
    <property type="match status" value="1"/>
</dbReference>